<keyword evidence="2" id="KW-0732">Signal</keyword>
<evidence type="ECO:0000256" key="2">
    <source>
        <dbReference type="SAM" id="SignalP"/>
    </source>
</evidence>
<feature type="compositionally biased region" description="Acidic residues" evidence="1">
    <location>
        <begin position="51"/>
        <end position="95"/>
    </location>
</feature>
<protein>
    <submittedName>
        <fullName evidence="3">Uncharacterized protein</fullName>
    </submittedName>
</protein>
<evidence type="ECO:0000313" key="4">
    <source>
        <dbReference type="Proteomes" id="UP000282926"/>
    </source>
</evidence>
<comment type="caution">
    <text evidence="3">The sequence shown here is derived from an EMBL/GenBank/DDBJ whole genome shotgun (WGS) entry which is preliminary data.</text>
</comment>
<dbReference type="RefSeq" id="WP_127779873.1">
    <property type="nucleotide sequence ID" value="NZ_SADD01000002.1"/>
</dbReference>
<gene>
    <name evidence="3" type="ORF">EA187_07820</name>
</gene>
<dbReference type="Proteomes" id="UP000282926">
    <property type="component" value="Unassembled WGS sequence"/>
</dbReference>
<feature type="region of interest" description="Disordered" evidence="1">
    <location>
        <begin position="28"/>
        <end position="152"/>
    </location>
</feature>
<evidence type="ECO:0000256" key="1">
    <source>
        <dbReference type="SAM" id="MobiDB-lite"/>
    </source>
</evidence>
<reference evidence="3 4" key="1">
    <citation type="submission" date="2019-01" db="EMBL/GenBank/DDBJ databases">
        <title>Lujinxingia litoralis gen. nov., sp. nov. and Lujinxingia sediminis gen. nov., sp. nov., new members in the order Bradymonadales, isolated from coastal sediment.</title>
        <authorList>
            <person name="Li C.-M."/>
        </authorList>
    </citation>
    <scope>NUCLEOTIDE SEQUENCE [LARGE SCALE GENOMIC DNA]</scope>
    <source>
        <strain evidence="3 4">SEH01</strain>
    </source>
</reference>
<feature type="chain" id="PRO_5045738317" evidence="2">
    <location>
        <begin position="25"/>
        <end position="152"/>
    </location>
</feature>
<accession>A0ABY0CVH8</accession>
<dbReference type="PROSITE" id="PS51257">
    <property type="entry name" value="PROKAR_LIPOPROTEIN"/>
    <property type="match status" value="1"/>
</dbReference>
<dbReference type="EMBL" id="SADD01000002">
    <property type="protein sequence ID" value="RVU47030.1"/>
    <property type="molecule type" value="Genomic_DNA"/>
</dbReference>
<proteinExistence type="predicted"/>
<name>A0ABY0CVH8_9DELT</name>
<sequence length="152" mass="15351">MRYNFGPKASWFALLLSALLMATACNTTDPTNTQPTPDNQVGEDTGNNPGPEDDTGNNPGPEDDTGNNPGPEDDTGNNPGPEDDAGNNPGPEDDAGNTPEPAAPVGSIVQQSAGAQSASSESYQLRLNLGAPTAAPAESSSYKARPAVGAGN</sequence>
<feature type="signal peptide" evidence="2">
    <location>
        <begin position="1"/>
        <end position="24"/>
    </location>
</feature>
<feature type="compositionally biased region" description="Low complexity" evidence="1">
    <location>
        <begin position="28"/>
        <end position="40"/>
    </location>
</feature>
<feature type="compositionally biased region" description="Low complexity" evidence="1">
    <location>
        <begin position="110"/>
        <end position="122"/>
    </location>
</feature>
<keyword evidence="4" id="KW-1185">Reference proteome</keyword>
<evidence type="ECO:0000313" key="3">
    <source>
        <dbReference type="EMBL" id="RVU47030.1"/>
    </source>
</evidence>
<organism evidence="3 4">
    <name type="scientific">Lujinxingia sediminis</name>
    <dbReference type="NCBI Taxonomy" id="2480984"/>
    <lineage>
        <taxon>Bacteria</taxon>
        <taxon>Deltaproteobacteria</taxon>
        <taxon>Bradymonadales</taxon>
        <taxon>Lujinxingiaceae</taxon>
        <taxon>Lujinxingia</taxon>
    </lineage>
</organism>